<evidence type="ECO:0008006" key="3">
    <source>
        <dbReference type="Google" id="ProtNLM"/>
    </source>
</evidence>
<gene>
    <name evidence="1" type="ORF">PXH69_21610</name>
</gene>
<protein>
    <recommendedName>
        <fullName evidence="3">Glyoxalase</fullName>
    </recommendedName>
</protein>
<name>A0AAW6LQH4_RHOSG</name>
<organism evidence="1 2">
    <name type="scientific">Rhodococcus qingshengii</name>
    <dbReference type="NCBI Taxonomy" id="334542"/>
    <lineage>
        <taxon>Bacteria</taxon>
        <taxon>Bacillati</taxon>
        <taxon>Actinomycetota</taxon>
        <taxon>Actinomycetes</taxon>
        <taxon>Mycobacteriales</taxon>
        <taxon>Nocardiaceae</taxon>
        <taxon>Rhodococcus</taxon>
        <taxon>Rhodococcus erythropolis group</taxon>
    </lineage>
</organism>
<dbReference type="Proteomes" id="UP001217325">
    <property type="component" value="Unassembled WGS sequence"/>
</dbReference>
<sequence>MAFDGYGIRYIGGSGSLPDEYDDDTCWGRDIYYFVDPDGNIKSMN</sequence>
<comment type="caution">
    <text evidence="1">The sequence shown here is derived from an EMBL/GenBank/DDBJ whole genome shotgun (WGS) entry which is preliminary data.</text>
</comment>
<proteinExistence type="predicted"/>
<dbReference type="EMBL" id="JARDXE010000014">
    <property type="protein sequence ID" value="MDE8647575.1"/>
    <property type="molecule type" value="Genomic_DNA"/>
</dbReference>
<dbReference type="AlphaFoldDB" id="A0AAW6LQH4"/>
<reference evidence="1" key="1">
    <citation type="submission" date="2023-02" db="EMBL/GenBank/DDBJ databases">
        <title>A novel hydrolase synthesized by Rhodococcus erythropolis HQ is responsible for the detoxification of Zearalenone.</title>
        <authorList>
            <person name="Hu J."/>
            <person name="Xu J."/>
        </authorList>
    </citation>
    <scope>NUCLEOTIDE SEQUENCE</scope>
    <source>
        <strain evidence="1">HQ</strain>
    </source>
</reference>
<accession>A0AAW6LQH4</accession>
<dbReference type="RefSeq" id="WP_275232142.1">
    <property type="nucleotide sequence ID" value="NZ_JARDXE010000014.1"/>
</dbReference>
<evidence type="ECO:0000313" key="1">
    <source>
        <dbReference type="EMBL" id="MDE8647575.1"/>
    </source>
</evidence>
<evidence type="ECO:0000313" key="2">
    <source>
        <dbReference type="Proteomes" id="UP001217325"/>
    </source>
</evidence>